<comment type="caution">
    <text evidence="3">The sequence shown here is derived from an EMBL/GenBank/DDBJ whole genome shotgun (WGS) entry which is preliminary data.</text>
</comment>
<evidence type="ECO:0000256" key="1">
    <source>
        <dbReference type="SAM" id="Coils"/>
    </source>
</evidence>
<feature type="compositionally biased region" description="Basic and acidic residues" evidence="2">
    <location>
        <begin position="275"/>
        <end position="295"/>
    </location>
</feature>
<feature type="region of interest" description="Disordered" evidence="2">
    <location>
        <begin position="275"/>
        <end position="357"/>
    </location>
</feature>
<proteinExistence type="predicted"/>
<evidence type="ECO:0000313" key="4">
    <source>
        <dbReference type="Proteomes" id="UP000751190"/>
    </source>
</evidence>
<gene>
    <name evidence="3" type="ORF">KFE25_004279</name>
</gene>
<dbReference type="AlphaFoldDB" id="A0A8J6C6D9"/>
<reference evidence="3" key="1">
    <citation type="submission" date="2021-05" db="EMBL/GenBank/DDBJ databases">
        <title>The genome of the haptophyte Pavlova lutheri (Diacronema luteri, Pavlovales) - a model for lipid biosynthesis in eukaryotic algae.</title>
        <authorList>
            <person name="Hulatt C.J."/>
            <person name="Posewitz M.C."/>
        </authorList>
    </citation>
    <scope>NUCLEOTIDE SEQUENCE</scope>
    <source>
        <strain evidence="3">NIVA-4/92</strain>
    </source>
</reference>
<protein>
    <submittedName>
        <fullName evidence="3">Uncharacterized protein</fullName>
    </submittedName>
</protein>
<accession>A0A8J6C6D9</accession>
<keyword evidence="4" id="KW-1185">Reference proteome</keyword>
<feature type="coiled-coil region" evidence="1">
    <location>
        <begin position="74"/>
        <end position="119"/>
    </location>
</feature>
<evidence type="ECO:0000256" key="2">
    <source>
        <dbReference type="SAM" id="MobiDB-lite"/>
    </source>
</evidence>
<dbReference type="Proteomes" id="UP000751190">
    <property type="component" value="Unassembled WGS sequence"/>
</dbReference>
<sequence length="532" mass="56956">MAAVTCTAADGARSCSDARLTPAVDDIAGARLHARAAPSMCACEARIATGAHAEELENLRQQHARALRAEADGREALRELIEQQRRDALIVERKLRLALRSAEADLEATREQLIAHERAHAARAHTSTQTDASATPRARSVGVQAWPRLHADAATQAATSRAAERVSAATQANLGKVPSIAAWLVGGTCARDSEDEQRAAPGARAGRHEEIAAATKCATAERAATGEASALAPSAPAAPREHTMRTGCERARAASVTGSVRARRARLSAERACSRALRRAEPPEAKERCPPEEGSARLAEPPEANERCPPEEGGARLAEPPEAKERCPPEEGVARLAEPPEAKERRPPEEGGARLAERVRRAWTQREEWRGELRRTSKRCAQLEAARPSPESTLVAAERLRQLRQRSERSQSDMRERAIEDGVPKAPTACAADAPARDGGCERAAFSRAPAHASFERLADDTCMPAEAAAPGRVQGMCSVDHAATQEAENVPPRCMADAAQPLAFAKSLARRTGVRNALQGRVPSLNNRLNA</sequence>
<feature type="region of interest" description="Disordered" evidence="2">
    <location>
        <begin position="119"/>
        <end position="139"/>
    </location>
</feature>
<feature type="region of interest" description="Disordered" evidence="2">
    <location>
        <begin position="191"/>
        <end position="210"/>
    </location>
</feature>
<keyword evidence="1" id="KW-0175">Coiled coil</keyword>
<dbReference type="EMBL" id="JAGTXO010000046">
    <property type="protein sequence ID" value="KAG8458945.1"/>
    <property type="molecule type" value="Genomic_DNA"/>
</dbReference>
<feature type="compositionally biased region" description="Basic and acidic residues" evidence="2">
    <location>
        <begin position="304"/>
        <end position="357"/>
    </location>
</feature>
<organism evidence="3 4">
    <name type="scientific">Diacronema lutheri</name>
    <name type="common">Unicellular marine alga</name>
    <name type="synonym">Monochrysis lutheri</name>
    <dbReference type="NCBI Taxonomy" id="2081491"/>
    <lineage>
        <taxon>Eukaryota</taxon>
        <taxon>Haptista</taxon>
        <taxon>Haptophyta</taxon>
        <taxon>Pavlovophyceae</taxon>
        <taxon>Pavlovales</taxon>
        <taxon>Pavlovaceae</taxon>
        <taxon>Diacronema</taxon>
    </lineage>
</organism>
<evidence type="ECO:0000313" key="3">
    <source>
        <dbReference type="EMBL" id="KAG8458945.1"/>
    </source>
</evidence>
<name>A0A8J6C6D9_DIALT</name>